<comment type="caution">
    <text evidence="1">The sequence shown here is derived from an EMBL/GenBank/DDBJ whole genome shotgun (WGS) entry which is preliminary data.</text>
</comment>
<evidence type="ECO:0000313" key="2">
    <source>
        <dbReference type="Proteomes" id="UP001150581"/>
    </source>
</evidence>
<accession>A0ACC1IR62</accession>
<dbReference type="Proteomes" id="UP001150581">
    <property type="component" value="Unassembled WGS sequence"/>
</dbReference>
<proteinExistence type="predicted"/>
<gene>
    <name evidence="1" type="ORF">LPJ66_002211</name>
</gene>
<name>A0ACC1IR62_9FUNG</name>
<sequence length="287" mass="32098">MKAPYQQQQKKQPQPQHDSFDNYLSDGSNDLYYTDAILELTEGHSDTAFATGKTAIPKNDRKYLHRNIMTTPEQQTPASLPFEQSYSTRSTRPSWGTIGRRLSMGNTNSRLNQAPVGAPAVTKKAGTSFSTSHSEAKGNSDNSNTKTRVSWIGAIKTRIRGHRHRGISDDTSDMTPIVRDYIWDIEAKDCQAQESSLPTEVVPESYYPRLRSQPSLCQSNKTPITADNITFAADADNESSRQLRATTPPRQYQPSRRLQFLLPNRNSVAHASSYNALKDREDCEVAA</sequence>
<keyword evidence="2" id="KW-1185">Reference proteome</keyword>
<evidence type="ECO:0000313" key="1">
    <source>
        <dbReference type="EMBL" id="KAJ1899279.1"/>
    </source>
</evidence>
<reference evidence="1" key="1">
    <citation type="submission" date="2022-07" db="EMBL/GenBank/DDBJ databases">
        <title>Phylogenomic reconstructions and comparative analyses of Kickxellomycotina fungi.</title>
        <authorList>
            <person name="Reynolds N.K."/>
            <person name="Stajich J.E."/>
            <person name="Barry K."/>
            <person name="Grigoriev I.V."/>
            <person name="Crous P."/>
            <person name="Smith M.E."/>
        </authorList>
    </citation>
    <scope>NUCLEOTIDE SEQUENCE</scope>
    <source>
        <strain evidence="1">Benny 63K</strain>
    </source>
</reference>
<dbReference type="EMBL" id="JANBPG010000166">
    <property type="protein sequence ID" value="KAJ1899279.1"/>
    <property type="molecule type" value="Genomic_DNA"/>
</dbReference>
<organism evidence="1 2">
    <name type="scientific">Kickxella alabastrina</name>
    <dbReference type="NCBI Taxonomy" id="61397"/>
    <lineage>
        <taxon>Eukaryota</taxon>
        <taxon>Fungi</taxon>
        <taxon>Fungi incertae sedis</taxon>
        <taxon>Zoopagomycota</taxon>
        <taxon>Kickxellomycotina</taxon>
        <taxon>Kickxellomycetes</taxon>
        <taxon>Kickxellales</taxon>
        <taxon>Kickxellaceae</taxon>
        <taxon>Kickxella</taxon>
    </lineage>
</organism>
<protein>
    <submittedName>
        <fullName evidence="1">Uncharacterized protein</fullName>
    </submittedName>
</protein>